<dbReference type="AlphaFoldDB" id="A0A8S1GXT8"/>
<keyword evidence="3" id="KW-1185">Reference proteome</keyword>
<dbReference type="InterPro" id="IPR051774">
    <property type="entry name" value="Sperm-specific_class_P"/>
</dbReference>
<dbReference type="FunFam" id="2.60.40.10:FF:002024">
    <property type="entry name" value="Sperm-specific class P protein 19"/>
    <property type="match status" value="1"/>
</dbReference>
<dbReference type="Gene3D" id="2.60.40.10">
    <property type="entry name" value="Immunoglobulins"/>
    <property type="match status" value="1"/>
</dbReference>
<gene>
    <name evidence="2" type="ORF">CAUJ_LOCUS3743</name>
</gene>
<accession>A0A8S1GXT8</accession>
<proteinExistence type="predicted"/>
<dbReference type="InterPro" id="IPR013783">
    <property type="entry name" value="Ig-like_fold"/>
</dbReference>
<sequence length="109" mass="10753">MALSADPAAISVPAAGGKSELKLNNGGGEKLVFKVKSSNNNEYRINPVFGFVDASGSTGVVITRLNGAAKEDKLVIQFGAAPADAADAQAAFGAVSASAASVTVALSAT</sequence>
<dbReference type="Pfam" id="PF00635">
    <property type="entry name" value="Motile_Sperm"/>
    <property type="match status" value="1"/>
</dbReference>
<dbReference type="OrthoDB" id="264603at2759"/>
<protein>
    <recommendedName>
        <fullName evidence="1">MSP domain-containing protein</fullName>
    </recommendedName>
</protein>
<feature type="domain" description="MSP" evidence="1">
    <location>
        <begin position="2"/>
        <end position="109"/>
    </location>
</feature>
<comment type="caution">
    <text evidence="2">The sequence shown here is derived from an EMBL/GenBank/DDBJ whole genome shotgun (WGS) entry which is preliminary data.</text>
</comment>
<dbReference type="PANTHER" id="PTHR22947">
    <property type="entry name" value="MAJOR SPERM PROTEIN"/>
    <property type="match status" value="1"/>
</dbReference>
<organism evidence="2 3">
    <name type="scientific">Caenorhabditis auriculariae</name>
    <dbReference type="NCBI Taxonomy" id="2777116"/>
    <lineage>
        <taxon>Eukaryota</taxon>
        <taxon>Metazoa</taxon>
        <taxon>Ecdysozoa</taxon>
        <taxon>Nematoda</taxon>
        <taxon>Chromadorea</taxon>
        <taxon>Rhabditida</taxon>
        <taxon>Rhabditina</taxon>
        <taxon>Rhabditomorpha</taxon>
        <taxon>Rhabditoidea</taxon>
        <taxon>Rhabditidae</taxon>
        <taxon>Peloderinae</taxon>
        <taxon>Caenorhabditis</taxon>
    </lineage>
</organism>
<dbReference type="Proteomes" id="UP000835052">
    <property type="component" value="Unassembled WGS sequence"/>
</dbReference>
<name>A0A8S1GXT8_9PELO</name>
<dbReference type="PANTHER" id="PTHR22947:SF7">
    <property type="entry name" value="MSP DOMAIN-CONTAINING PROTEIN-RELATED"/>
    <property type="match status" value="1"/>
</dbReference>
<dbReference type="SUPFAM" id="SSF49354">
    <property type="entry name" value="PapD-like"/>
    <property type="match status" value="1"/>
</dbReference>
<dbReference type="InterPro" id="IPR008962">
    <property type="entry name" value="PapD-like_sf"/>
</dbReference>
<evidence type="ECO:0000313" key="3">
    <source>
        <dbReference type="Proteomes" id="UP000835052"/>
    </source>
</evidence>
<evidence type="ECO:0000259" key="1">
    <source>
        <dbReference type="PROSITE" id="PS50202"/>
    </source>
</evidence>
<dbReference type="EMBL" id="CAJGYM010000007">
    <property type="protein sequence ID" value="CAD6187824.1"/>
    <property type="molecule type" value="Genomic_DNA"/>
</dbReference>
<dbReference type="PROSITE" id="PS50202">
    <property type="entry name" value="MSP"/>
    <property type="match status" value="1"/>
</dbReference>
<evidence type="ECO:0000313" key="2">
    <source>
        <dbReference type="EMBL" id="CAD6187824.1"/>
    </source>
</evidence>
<reference evidence="2" key="1">
    <citation type="submission" date="2020-10" db="EMBL/GenBank/DDBJ databases">
        <authorList>
            <person name="Kikuchi T."/>
        </authorList>
    </citation>
    <scope>NUCLEOTIDE SEQUENCE</scope>
    <source>
        <strain evidence="2">NKZ352</strain>
    </source>
</reference>
<dbReference type="InterPro" id="IPR000535">
    <property type="entry name" value="MSP_dom"/>
</dbReference>